<keyword evidence="3" id="KW-1185">Reference proteome</keyword>
<organism evidence="2 3">
    <name type="scientific">Streptomyces laurentii</name>
    <dbReference type="NCBI Taxonomy" id="39478"/>
    <lineage>
        <taxon>Bacteria</taxon>
        <taxon>Bacillati</taxon>
        <taxon>Actinomycetota</taxon>
        <taxon>Actinomycetes</taxon>
        <taxon>Kitasatosporales</taxon>
        <taxon>Streptomycetaceae</taxon>
        <taxon>Streptomyces</taxon>
    </lineage>
</organism>
<proteinExistence type="predicted"/>
<protein>
    <submittedName>
        <fullName evidence="2">Uncharacterized protein</fullName>
    </submittedName>
</protein>
<dbReference type="KEGG" id="slau:SLA_6188"/>
<feature type="transmembrane region" description="Helical" evidence="1">
    <location>
        <begin position="21"/>
        <end position="40"/>
    </location>
</feature>
<feature type="transmembrane region" description="Helical" evidence="1">
    <location>
        <begin position="79"/>
        <end position="100"/>
    </location>
</feature>
<keyword evidence="1" id="KW-0812">Transmembrane</keyword>
<name>A0A160P5K6_STRLU</name>
<evidence type="ECO:0000313" key="2">
    <source>
        <dbReference type="EMBL" id="BAU87057.1"/>
    </source>
</evidence>
<dbReference type="EMBL" id="AP017424">
    <property type="protein sequence ID" value="BAU87057.1"/>
    <property type="molecule type" value="Genomic_DNA"/>
</dbReference>
<keyword evidence="1" id="KW-1133">Transmembrane helix</keyword>
<evidence type="ECO:0000313" key="3">
    <source>
        <dbReference type="Proteomes" id="UP000217676"/>
    </source>
</evidence>
<dbReference type="Proteomes" id="UP000217676">
    <property type="component" value="Chromosome"/>
</dbReference>
<evidence type="ECO:0000256" key="1">
    <source>
        <dbReference type="SAM" id="Phobius"/>
    </source>
</evidence>
<keyword evidence="1" id="KW-0472">Membrane</keyword>
<dbReference type="RefSeq" id="WP_359883690.1">
    <property type="nucleotide sequence ID" value="NZ_JBEYHT010000065.1"/>
</dbReference>
<reference evidence="2 3" key="1">
    <citation type="journal article" date="2016" name="Genome Announc.">
        <title>Complete Genome Sequence of Thiostrepton-Producing Streptomyces laurentii ATCC 31255.</title>
        <authorList>
            <person name="Doi K."/>
            <person name="Fujino Y."/>
            <person name="Nagayoshi Y."/>
            <person name="Ohshima T."/>
            <person name="Ogata S."/>
        </authorList>
    </citation>
    <scope>NUCLEOTIDE SEQUENCE [LARGE SCALE GENOMIC DNA]</scope>
    <source>
        <strain evidence="2 3">ATCC 31255</strain>
    </source>
</reference>
<accession>A0A160P5K6</accession>
<sequence>MLPNDDIVKLRDRSQAAMGMGIGLLVVAGLLWAWFAFLFLTPFSVDVSKAHERDCEAPVSAPREQLHARESFCGEERDWPQMLGVLALSLPFATAGALTYGRGAATFRICLLLQLQSRTGE</sequence>
<gene>
    <name evidence="2" type="ORF">SLA_6188</name>
</gene>
<dbReference type="AlphaFoldDB" id="A0A160P5K6"/>